<dbReference type="OrthoDB" id="9975959at2759"/>
<feature type="region of interest" description="Disordered" evidence="1">
    <location>
        <begin position="72"/>
        <end position="102"/>
    </location>
</feature>
<accession>L8GH93</accession>
<dbReference type="EMBL" id="KB008125">
    <property type="protein sequence ID" value="ELR12204.1"/>
    <property type="molecule type" value="Genomic_DNA"/>
</dbReference>
<dbReference type="KEGG" id="acan:ACA1_033520"/>
<feature type="region of interest" description="Disordered" evidence="1">
    <location>
        <begin position="32"/>
        <end position="58"/>
    </location>
</feature>
<name>L8GH93_ACACF</name>
<dbReference type="AlphaFoldDB" id="L8GH93"/>
<organism evidence="2 3">
    <name type="scientific">Acanthamoeba castellanii (strain ATCC 30010 / Neff)</name>
    <dbReference type="NCBI Taxonomy" id="1257118"/>
    <lineage>
        <taxon>Eukaryota</taxon>
        <taxon>Amoebozoa</taxon>
        <taxon>Discosea</taxon>
        <taxon>Longamoebia</taxon>
        <taxon>Centramoebida</taxon>
        <taxon>Acanthamoebidae</taxon>
        <taxon>Acanthamoeba</taxon>
    </lineage>
</organism>
<dbReference type="VEuPathDB" id="AmoebaDB:ACA1_033520"/>
<evidence type="ECO:0008006" key="4">
    <source>
        <dbReference type="Google" id="ProtNLM"/>
    </source>
</evidence>
<protein>
    <recommendedName>
        <fullName evidence="4">Endonuclease/exonuclease/phosphatase domain-containing protein</fullName>
    </recommendedName>
</protein>
<reference evidence="2 3" key="1">
    <citation type="journal article" date="2013" name="Genome Biol.">
        <title>Genome of Acanthamoeba castellanii highlights extensive lateral gene transfer and early evolution of tyrosine kinase signaling.</title>
        <authorList>
            <person name="Clarke M."/>
            <person name="Lohan A.J."/>
            <person name="Liu B."/>
            <person name="Lagkouvardos I."/>
            <person name="Roy S."/>
            <person name="Zafar N."/>
            <person name="Bertelli C."/>
            <person name="Schilde C."/>
            <person name="Kianianmomeni A."/>
            <person name="Burglin T.R."/>
            <person name="Frech C."/>
            <person name="Turcotte B."/>
            <person name="Kopec K.O."/>
            <person name="Synnott J.M."/>
            <person name="Choo C."/>
            <person name="Paponov I."/>
            <person name="Finkler A."/>
            <person name="Soon Heng Tan C."/>
            <person name="Hutchins A.P."/>
            <person name="Weinmeier T."/>
            <person name="Rattei T."/>
            <person name="Chu J.S."/>
            <person name="Gimenez G."/>
            <person name="Irimia M."/>
            <person name="Rigden D.J."/>
            <person name="Fitzpatrick D.A."/>
            <person name="Lorenzo-Morales J."/>
            <person name="Bateman A."/>
            <person name="Chiu C.H."/>
            <person name="Tang P."/>
            <person name="Hegemann P."/>
            <person name="Fromm H."/>
            <person name="Raoult D."/>
            <person name="Greub G."/>
            <person name="Miranda-Saavedra D."/>
            <person name="Chen N."/>
            <person name="Nash P."/>
            <person name="Ginger M.L."/>
            <person name="Horn M."/>
            <person name="Schaap P."/>
            <person name="Caler L."/>
            <person name="Loftus B."/>
        </authorList>
    </citation>
    <scope>NUCLEOTIDE SEQUENCE [LARGE SCALE GENOMIC DNA]</scope>
    <source>
        <strain evidence="2 3">Neff</strain>
    </source>
</reference>
<dbReference type="GeneID" id="14912674"/>
<sequence length="102" mass="10798">MCSSEALRIITGDFNFPAGAKEEEGVAWNALRGVPTSRATPTASPSPPRSSPSRLDPILYRSDGYRVREVMTVGAEPMGRRGGSGAASKDNYPSDPFAVLSP</sequence>
<dbReference type="Proteomes" id="UP000011083">
    <property type="component" value="Unassembled WGS sequence"/>
</dbReference>
<gene>
    <name evidence="2" type="ORF">ACA1_033520</name>
</gene>
<dbReference type="Gene3D" id="3.60.10.10">
    <property type="entry name" value="Endonuclease/exonuclease/phosphatase"/>
    <property type="match status" value="1"/>
</dbReference>
<dbReference type="RefSeq" id="XP_004334217.1">
    <property type="nucleotide sequence ID" value="XM_004334169.1"/>
</dbReference>
<evidence type="ECO:0000313" key="3">
    <source>
        <dbReference type="Proteomes" id="UP000011083"/>
    </source>
</evidence>
<dbReference type="InterPro" id="IPR036691">
    <property type="entry name" value="Endo/exonu/phosph_ase_sf"/>
</dbReference>
<keyword evidence="3" id="KW-1185">Reference proteome</keyword>
<evidence type="ECO:0000256" key="1">
    <source>
        <dbReference type="SAM" id="MobiDB-lite"/>
    </source>
</evidence>
<evidence type="ECO:0000313" key="2">
    <source>
        <dbReference type="EMBL" id="ELR12204.1"/>
    </source>
</evidence>
<proteinExistence type="predicted"/>